<evidence type="ECO:0000313" key="2">
    <source>
        <dbReference type="Proteomes" id="UP000464674"/>
    </source>
</evidence>
<sequence length="79" mass="8553">MMNVYSINLIVPESIEIYLSDKSPAGTIDAGKYVAELNNGQQSGSYSLYEADENFVKGALKNANVHLSVNSTGQVKILE</sequence>
<dbReference type="RefSeq" id="WP_159264253.1">
    <property type="nucleotide sequence ID" value="NZ_CP041349.1"/>
</dbReference>
<gene>
    <name evidence="1" type="ORF">FMA36_17420</name>
</gene>
<organism evidence="1 2">
    <name type="scientific">Komagataeibacter xylinus</name>
    <name type="common">Gluconacetobacter xylinus</name>
    <dbReference type="NCBI Taxonomy" id="28448"/>
    <lineage>
        <taxon>Bacteria</taxon>
        <taxon>Pseudomonadati</taxon>
        <taxon>Pseudomonadota</taxon>
        <taxon>Alphaproteobacteria</taxon>
        <taxon>Acetobacterales</taxon>
        <taxon>Acetobacteraceae</taxon>
        <taxon>Komagataeibacter</taxon>
    </lineage>
</organism>
<protein>
    <submittedName>
        <fullName evidence="1">Uncharacterized protein</fullName>
    </submittedName>
</protein>
<reference evidence="1 2" key="1">
    <citation type="journal article" date="2020" name="Carbohydr. Polym.">
        <title>Characterization and optimization of production of bacterial cellulose from strain CGMCC 17276 based on whole-genome analysis.</title>
        <authorList>
            <person name="Lu T."/>
            <person name="Gao H."/>
            <person name="Liao B."/>
            <person name="Wu J."/>
            <person name="Zhang W."/>
            <person name="Huang J."/>
            <person name="Liu M."/>
            <person name="Huang J."/>
            <person name="Chang Z."/>
            <person name="Jin M."/>
            <person name="Yi Z."/>
            <person name="Jiang D."/>
        </authorList>
    </citation>
    <scope>NUCLEOTIDE SEQUENCE [LARGE SCALE GENOMIC DNA]</scope>
    <source>
        <strain evidence="1 2">CGMCC 17276</strain>
        <plasmid evidence="2">pa</plasmid>
    </source>
</reference>
<dbReference type="Proteomes" id="UP000464674">
    <property type="component" value="Plasmid pA"/>
</dbReference>
<dbReference type="AlphaFoldDB" id="A0A857FWY4"/>
<geneLocation type="plasmid" evidence="2">
    <name>pa</name>
</geneLocation>
<proteinExistence type="predicted"/>
<accession>A0A857FWY4</accession>
<name>A0A857FWY4_KOMXY</name>
<dbReference type="EMBL" id="CP041349">
    <property type="protein sequence ID" value="QHC37374.1"/>
    <property type="molecule type" value="Genomic_DNA"/>
</dbReference>
<keyword evidence="1" id="KW-0614">Plasmid</keyword>
<dbReference type="OrthoDB" id="8480959at2"/>
<evidence type="ECO:0000313" key="1">
    <source>
        <dbReference type="EMBL" id="QHC37374.1"/>
    </source>
</evidence>